<dbReference type="InterPro" id="IPR005105">
    <property type="entry name" value="GlnD_Uridyltrans_N"/>
</dbReference>
<dbReference type="Pfam" id="PF03445">
    <property type="entry name" value="DUF294"/>
    <property type="match status" value="1"/>
</dbReference>
<accession>A0ABP0GX57</accession>
<sequence length="788" mass="91058">MADNLSTRENELAEKLKLCCVKEGEKWKENEENIAKSAILLHQMGELYFAKSRTDAGIESKLNLIRCVTLLNAAVTRQPDNEVFKSNLSKVCSSALIHANAADRTANLVEIAKDVATKVHEMREKAREMVTTVELDVHHDQVVFTSEVNKNKIEKESRSHKETEIAEIKCMQKVQEDITTRYKDIMKFIAAQCEEVMGSPLCRYCVIGMGSLARKEITPYSDFEHVIVLEDGVQERADNEQILEYFRWFAVIFQVVVINLGETIIPAVAIPSLNDFSMLGGDWFFDVYSKRGVSFDGFMPKACKSPLGRTQTTDRGTFTTELIRPVSKMVEFVHPKTKEEDEYNVADILTKVCFVAGSVEVFEEFRDGVKLCLAENRKYRDINLLTQIRKDVNKFDVIRDLLNLLGADRANIKRILYRSLTLFISALGQLHQIEEYSCFDVITALRQKNVISDATAHRLLYASAVACFARLKVYQNHSKQHDEVISGKRYYISTENDLPCQLADIIGEQRLVLYLVTAYDLQVAMKCQEVTDRLNHYLQENRRSRFKVLRYANLYERLLQEWSQLKEHLPLISSDDEMWIRFYVAGAHRRNREYRQGLEELRWFDGKDIKDPLLHANLIVTKVKCLYNTKQWLETVKWSQKAKQFIEEHDLPCSEKHDLLCWCLCYLGILSYLEPVPTREPRIMTCELNIANCLMMARCYSKAVEHSNKVLDNLLLSKGPLKQIRMIHHILAVCLKEQRLHDEALVHFKAELEIRLKYVPSDQHLTDQDIKAVEENIAEIERSLKPPA</sequence>
<proteinExistence type="predicted"/>
<feature type="domain" description="Protein-PII uridylyltransferase N-terminal" evidence="1">
    <location>
        <begin position="171"/>
        <end position="250"/>
    </location>
</feature>
<keyword evidence="3" id="KW-1185">Reference proteome</keyword>
<dbReference type="Proteomes" id="UP001642483">
    <property type="component" value="Unassembled WGS sequence"/>
</dbReference>
<dbReference type="PANTHER" id="PTHR19959:SF119">
    <property type="entry name" value="FUNGAL LIPASE-LIKE DOMAIN-CONTAINING PROTEIN"/>
    <property type="match status" value="1"/>
</dbReference>
<evidence type="ECO:0000313" key="2">
    <source>
        <dbReference type="EMBL" id="CAK8695404.1"/>
    </source>
</evidence>
<dbReference type="PANTHER" id="PTHR19959">
    <property type="entry name" value="KINESIN LIGHT CHAIN"/>
    <property type="match status" value="1"/>
</dbReference>
<evidence type="ECO:0000313" key="3">
    <source>
        <dbReference type="Proteomes" id="UP001642483"/>
    </source>
</evidence>
<name>A0ABP0GX57_CLALP</name>
<dbReference type="Gene3D" id="1.25.40.10">
    <property type="entry name" value="Tetratricopeptide repeat domain"/>
    <property type="match status" value="1"/>
</dbReference>
<gene>
    <name evidence="2" type="ORF">CVLEPA_LOCUS28684</name>
</gene>
<reference evidence="2 3" key="1">
    <citation type="submission" date="2024-02" db="EMBL/GenBank/DDBJ databases">
        <authorList>
            <person name="Daric V."/>
            <person name="Darras S."/>
        </authorList>
    </citation>
    <scope>NUCLEOTIDE SEQUENCE [LARGE SCALE GENOMIC DNA]</scope>
</reference>
<protein>
    <recommendedName>
        <fullName evidence="1">Protein-PII uridylyltransferase N-terminal domain-containing protein</fullName>
    </recommendedName>
</protein>
<dbReference type="EMBL" id="CAWYQH010000152">
    <property type="protein sequence ID" value="CAK8695404.1"/>
    <property type="molecule type" value="Genomic_DNA"/>
</dbReference>
<dbReference type="InterPro" id="IPR011990">
    <property type="entry name" value="TPR-like_helical_dom_sf"/>
</dbReference>
<dbReference type="SUPFAM" id="SSF48452">
    <property type="entry name" value="TPR-like"/>
    <property type="match status" value="1"/>
</dbReference>
<evidence type="ECO:0000259" key="1">
    <source>
        <dbReference type="Pfam" id="PF03445"/>
    </source>
</evidence>
<comment type="caution">
    <text evidence="2">The sequence shown here is derived from an EMBL/GenBank/DDBJ whole genome shotgun (WGS) entry which is preliminary data.</text>
</comment>
<organism evidence="2 3">
    <name type="scientific">Clavelina lepadiformis</name>
    <name type="common">Light-bulb sea squirt</name>
    <name type="synonym">Ascidia lepadiformis</name>
    <dbReference type="NCBI Taxonomy" id="159417"/>
    <lineage>
        <taxon>Eukaryota</taxon>
        <taxon>Metazoa</taxon>
        <taxon>Chordata</taxon>
        <taxon>Tunicata</taxon>
        <taxon>Ascidiacea</taxon>
        <taxon>Aplousobranchia</taxon>
        <taxon>Clavelinidae</taxon>
        <taxon>Clavelina</taxon>
    </lineage>
</organism>